<accession>A0A6A6JDP6</accession>
<gene>
    <name evidence="2" type="ORF">EI97DRAFT_435230</name>
</gene>
<dbReference type="EMBL" id="ML986503">
    <property type="protein sequence ID" value="KAF2274395.1"/>
    <property type="molecule type" value="Genomic_DNA"/>
</dbReference>
<dbReference type="Proteomes" id="UP000800097">
    <property type="component" value="Unassembled WGS sequence"/>
</dbReference>
<dbReference type="GeneID" id="54551987"/>
<dbReference type="AlphaFoldDB" id="A0A6A6JDP6"/>
<evidence type="ECO:0000313" key="3">
    <source>
        <dbReference type="Proteomes" id="UP000800097"/>
    </source>
</evidence>
<feature type="region of interest" description="Disordered" evidence="1">
    <location>
        <begin position="20"/>
        <end position="216"/>
    </location>
</feature>
<feature type="compositionally biased region" description="Low complexity" evidence="1">
    <location>
        <begin position="49"/>
        <end position="82"/>
    </location>
</feature>
<organism evidence="2 3">
    <name type="scientific">Westerdykella ornata</name>
    <dbReference type="NCBI Taxonomy" id="318751"/>
    <lineage>
        <taxon>Eukaryota</taxon>
        <taxon>Fungi</taxon>
        <taxon>Dikarya</taxon>
        <taxon>Ascomycota</taxon>
        <taxon>Pezizomycotina</taxon>
        <taxon>Dothideomycetes</taxon>
        <taxon>Pleosporomycetidae</taxon>
        <taxon>Pleosporales</taxon>
        <taxon>Sporormiaceae</taxon>
        <taxon>Westerdykella</taxon>
    </lineage>
</organism>
<feature type="compositionally biased region" description="Polar residues" evidence="1">
    <location>
        <begin position="138"/>
        <end position="147"/>
    </location>
</feature>
<proteinExistence type="predicted"/>
<feature type="compositionally biased region" description="Basic residues" evidence="1">
    <location>
        <begin position="20"/>
        <end position="29"/>
    </location>
</feature>
<evidence type="ECO:0000313" key="2">
    <source>
        <dbReference type="EMBL" id="KAF2274395.1"/>
    </source>
</evidence>
<protein>
    <submittedName>
        <fullName evidence="2">Uncharacterized protein</fullName>
    </submittedName>
</protein>
<reference evidence="2" key="1">
    <citation type="journal article" date="2020" name="Stud. Mycol.">
        <title>101 Dothideomycetes genomes: a test case for predicting lifestyles and emergence of pathogens.</title>
        <authorList>
            <person name="Haridas S."/>
            <person name="Albert R."/>
            <person name="Binder M."/>
            <person name="Bloem J."/>
            <person name="Labutti K."/>
            <person name="Salamov A."/>
            <person name="Andreopoulos B."/>
            <person name="Baker S."/>
            <person name="Barry K."/>
            <person name="Bills G."/>
            <person name="Bluhm B."/>
            <person name="Cannon C."/>
            <person name="Castanera R."/>
            <person name="Culley D."/>
            <person name="Daum C."/>
            <person name="Ezra D."/>
            <person name="Gonzalez J."/>
            <person name="Henrissat B."/>
            <person name="Kuo A."/>
            <person name="Liang C."/>
            <person name="Lipzen A."/>
            <person name="Lutzoni F."/>
            <person name="Magnuson J."/>
            <person name="Mondo S."/>
            <person name="Nolan M."/>
            <person name="Ohm R."/>
            <person name="Pangilinan J."/>
            <person name="Park H.-J."/>
            <person name="Ramirez L."/>
            <person name="Alfaro M."/>
            <person name="Sun H."/>
            <person name="Tritt A."/>
            <person name="Yoshinaga Y."/>
            <person name="Zwiers L.-H."/>
            <person name="Turgeon B."/>
            <person name="Goodwin S."/>
            <person name="Spatafora J."/>
            <person name="Crous P."/>
            <person name="Grigoriev I."/>
        </authorList>
    </citation>
    <scope>NUCLEOTIDE SEQUENCE</scope>
    <source>
        <strain evidence="2">CBS 379.55</strain>
    </source>
</reference>
<sequence>MVILGGLEIVVGGVLIHHYHKKHKKQKRLKQQEEEQSLQTEARRRNSYPGPQSSNPQIPQPQQKSAYPYRSPPQYGSPQQQQRHPRFHIARQHDRSQHQPVSRPKTQLGDRPPVEPLRRQDSFATIRDVPDGPRYTGRQANPPSQRAQHLAPSPSRSIRFSRSVPSFERATMPPQMGPHQRNGGPIVDGNRDTHAPLAVTTTRYDDDDDPPPPYEP</sequence>
<evidence type="ECO:0000256" key="1">
    <source>
        <dbReference type="SAM" id="MobiDB-lite"/>
    </source>
</evidence>
<dbReference type="RefSeq" id="XP_033651934.1">
    <property type="nucleotide sequence ID" value="XM_033798812.1"/>
</dbReference>
<feature type="compositionally biased region" description="Basic and acidic residues" evidence="1">
    <location>
        <begin position="112"/>
        <end position="121"/>
    </location>
</feature>
<name>A0A6A6JDP6_WESOR</name>
<feature type="compositionally biased region" description="Low complexity" evidence="1">
    <location>
        <begin position="152"/>
        <end position="166"/>
    </location>
</feature>
<keyword evidence="3" id="KW-1185">Reference proteome</keyword>